<name>A0A0D2WQI2_CAPO3</name>
<organism evidence="4 5">
    <name type="scientific">Capsaspora owczarzaki (strain ATCC 30864)</name>
    <dbReference type="NCBI Taxonomy" id="595528"/>
    <lineage>
        <taxon>Eukaryota</taxon>
        <taxon>Filasterea</taxon>
        <taxon>Capsaspora</taxon>
    </lineage>
</organism>
<feature type="region of interest" description="Disordered" evidence="2">
    <location>
        <begin position="1433"/>
        <end position="1496"/>
    </location>
</feature>
<feature type="compositionally biased region" description="Low complexity" evidence="2">
    <location>
        <begin position="1020"/>
        <end position="1031"/>
    </location>
</feature>
<reference evidence="5" key="1">
    <citation type="submission" date="2011-02" db="EMBL/GenBank/DDBJ databases">
        <title>The Genome Sequence of Capsaspora owczarzaki ATCC 30864.</title>
        <authorList>
            <person name="Russ C."/>
            <person name="Cuomo C."/>
            <person name="Burger G."/>
            <person name="Gray M.W."/>
            <person name="Holland P.W.H."/>
            <person name="King N."/>
            <person name="Lang F.B.F."/>
            <person name="Roger A.J."/>
            <person name="Ruiz-Trillo I."/>
            <person name="Young S.K."/>
            <person name="Zeng Q."/>
            <person name="Gargeya S."/>
            <person name="Alvarado L."/>
            <person name="Berlin A."/>
            <person name="Chapman S.B."/>
            <person name="Chen Z."/>
            <person name="Freedman E."/>
            <person name="Gellesch M."/>
            <person name="Goldberg J."/>
            <person name="Griggs A."/>
            <person name="Gujja S."/>
            <person name="Heilman E."/>
            <person name="Heiman D."/>
            <person name="Howarth C."/>
            <person name="Mehta T."/>
            <person name="Neiman D."/>
            <person name="Pearson M."/>
            <person name="Roberts A."/>
            <person name="Saif S."/>
            <person name="Shea T."/>
            <person name="Shenoy N."/>
            <person name="Sisk P."/>
            <person name="Stolte C."/>
            <person name="Sykes S."/>
            <person name="White J."/>
            <person name="Yandava C."/>
            <person name="Haas B."/>
            <person name="Nusbaum C."/>
            <person name="Birren B."/>
        </authorList>
    </citation>
    <scope>NUCLEOTIDE SEQUENCE</scope>
    <source>
        <strain evidence="5">ATCC 30864</strain>
    </source>
</reference>
<dbReference type="OrthoDB" id="1922977at2759"/>
<evidence type="ECO:0000256" key="1">
    <source>
        <dbReference type="SAM" id="Coils"/>
    </source>
</evidence>
<protein>
    <recommendedName>
        <fullName evidence="3">Putative zinc-finger domain-containing protein</fullName>
    </recommendedName>
</protein>
<feature type="region of interest" description="Disordered" evidence="2">
    <location>
        <begin position="492"/>
        <end position="521"/>
    </location>
</feature>
<dbReference type="Pfam" id="PF10650">
    <property type="entry name" value="zf-C3H1"/>
    <property type="match status" value="1"/>
</dbReference>
<sequence>MSSYNERSRELDRFSAHRYHSDEDPDSFDALIRRRESGIVEKPQPAEGPKHALKAPRSGGPGAVRPNPSSSRGKHHSSGSMYTSSSSSSSAAASSSTGSYTQHSRHDPRFQDGRRAPSSSSDHKAWQPQAQPAQQQDRYYHPSEVAAQGQGQGQGQGQDQAQPHARLPLIEYYAPEPQASSNPYYQGMSAQLQGQQSYQNLPYEHGYAQPPPSWSEETFIPLPFLSVASSATAQAPDEQAAALLQFPMSQAQQQPQQDWQRYHDGTDQLSAAANGAPQLFSAPYSEPHPSDVQSELQRLDELEAQLATRRQQLRLQALQQPLASQSQHEPHPTLVASQQLQQQHQLQQPQQHQHQQHQLQQQQQQHQPFAAVQHLSQPQHNQQLFALQEQTTVAQQPYASHHPLQNQQHQGFTSFREPFLQYSDLHPSQPFGHASREPSRSASPLPTFVVQPSDQSSALSTAEAPKPIKHAKRPLAHSFFEQDLSAVAAATPVQASTTNRRPLLSFARRSPFQPGLPSERMDDAMELDSDRDQSDASSLSAADRMRMLRQRALEAKRALKTTREQRVTSPHELPVVEVPPVSVLPKNQSSSGGPTIASSSGQETIPVPANLVADAALHQLTSREPTPVPGKPTQDNLVLVLSDSDDESSSSDEATDSYQRFAVDHGRKRMEVFKANMARAAQSSPQPFSGSAFVSQPAVAPSSSQPPFVVSSTRTHQPGALSQQGPAGLLKRVTTANVLARTDSGLQQAATSDLVTSLPLEKQAEYMRLKEILAKRQTSSPVTPLASGTLLASTEPPATVTVSALPRAPSLAPSVPATTKNTSSQIAVSPATNLAVNVAQPSLPAGAPAVASGASSSAQSTADEVISTLAHQVSQSETKVKVLRAHIADERTRLNTTVAQRDDAAEVCIRQEQRMAELKRELLSLDKTLVASHQTRRNLDKAVAEAEQELVKKESELTAIERQIADSRRQLKLFEASRQRMLHEKTSTIEQQIRTLRRHVEVQEQKQLQQQQQQQQQQQREQLQQQLQPEQDSLKDPLNSEPLQAAEGDAEEADQAAADQQEQADQADLQPTPMSIESRQTLVENGRPIASFPSSTVQPQISNSLQEEQPASADFWLVVAPPRASQSSSSSALSANVGAILDTAELHKRQRLLKTFAGVVRSYGLRFDRLAISASFAAIANAVLPSTVDVVCDNSATAVVGSNVDATSDTSQAPHAKPMAQEPQPQIRKTRAVADTALLKRGMQQRCILLDAFSAVVQSNPSDATRAANLQHSNATKRPRVYEPYESPLLQFRSYRLSPFYRTQAHRTLTSLTHSSNLDMMRPLCHFDLLGTCNDEKCAFQHLRSLKQDDEAIYQNLAAYAIKESLDSVDKNRNVLLARGVPPPAFSTRTDQKVALQLRAHLLERRAEFASNGVSLEDASLMLIMAVNQHNKRRGFGPPSVVSPMTIRAGVPNVNAPDDEQSDSKHTSAKTGNTLTSSTSTSSTSTGSTSAASSSGVLDLGRVAEAISPRRPLLSLQALDEQGQASQPGDPSAISSSWAGSEISTKSTVRYHQPGAAQSRQDLEQQLDADPHNEDAWLALACQLMEPFPSANPANIAPDAARLPVPNYQAALSALSTALESQQASSTLWTVYLDLFHRQAVLAGTQKDGAHVDEMREMYATAVTLVPQPFPLFWHWLDFESTRAGKSSVLLAIVKHCVEALTSFSSIGNRASATPALASAYRVWLLDSLLSIVQLFVLAGNLAQACQVLEACLALELQTRADWVDPDLFIRATELVGVGCKSVLWLSYLHLLAHHTLPVNLFDMRDCGLGRLVMDARTITIAWDSSVRLSPSLSSAQAAPPVSPVSIAPVSVTQLAQLFGQAQAQLFAQNPIPPSNRDAPFACALESFIINQVRFNAAFISAQSAIQTAEDYVSMGWLAVDLRCLCASIHASDQVSGSQLLCEMAASTVVNEAHSAMALWYRAARFQLDGNGTAASRQIALNCLIRGALQPFDLSGIFDGQFSSLARSVDGIDAQPSRALMLLAFALLSQLARRPLPYHFVVPPLLVPDLRMDGFAITHLSLALFLQLCVACRNVSPNAPPLATSSEEEAADASLADTEAHLLRAFENEYHPCLPFTDDARQQLTNELLGVFERGLLACALSRRDTMQLWSDFVSTMASEVSAIVTAEGMASNEAKQAMRRLTLLIHRCTASAESSRPKYWRNGQFSMCRTEDAVLFAERVASGAEDPITTQQSQLDALELIPALLPSSAAGDEFLHQSSKHLTHNVLLALRLAAKSPQQFRLTRFLLASPQCEALWNAATALSRVAASPDSPATKQLAATLAVLLYSVRALPLHANRWKHLAAFLSIHSAQLTADGVLHPKGSVPSAPAASPTEAIIQANQSILVSQHALVNMAQQFGVELAGIIEVARAINKI</sequence>
<feature type="compositionally biased region" description="Polar residues" evidence="2">
    <location>
        <begin position="178"/>
        <end position="200"/>
    </location>
</feature>
<evidence type="ECO:0000259" key="3">
    <source>
        <dbReference type="Pfam" id="PF10650"/>
    </source>
</evidence>
<accession>A0A0D2WQI2</accession>
<gene>
    <name evidence="4" type="ORF">CAOG_004655</name>
</gene>
<feature type="compositionally biased region" description="Low complexity" evidence="2">
    <location>
        <begin position="338"/>
        <end position="368"/>
    </location>
</feature>
<keyword evidence="1" id="KW-0175">Coiled coil</keyword>
<feature type="compositionally biased region" description="Low complexity" evidence="2">
    <location>
        <begin position="78"/>
        <end position="101"/>
    </location>
</feature>
<evidence type="ECO:0000313" key="4">
    <source>
        <dbReference type="EMBL" id="KJE93945.1"/>
    </source>
</evidence>
<feature type="compositionally biased region" description="Polar residues" evidence="2">
    <location>
        <begin position="440"/>
        <end position="460"/>
    </location>
</feature>
<feature type="region of interest" description="Disordered" evidence="2">
    <location>
        <begin position="319"/>
        <end position="371"/>
    </location>
</feature>
<dbReference type="GO" id="GO:0005634">
    <property type="term" value="C:nucleus"/>
    <property type="evidence" value="ECO:0007669"/>
    <property type="project" value="TreeGrafter"/>
</dbReference>
<feature type="region of interest" description="Disordered" evidence="2">
    <location>
        <begin position="705"/>
        <end position="725"/>
    </location>
</feature>
<feature type="region of interest" description="Disordered" evidence="2">
    <location>
        <begin position="1020"/>
        <end position="1073"/>
    </location>
</feature>
<dbReference type="RefSeq" id="XP_004347402.1">
    <property type="nucleotide sequence ID" value="XM_004347352.2"/>
</dbReference>
<feature type="compositionally biased region" description="Basic and acidic residues" evidence="2">
    <location>
        <begin position="104"/>
        <end position="125"/>
    </location>
</feature>
<feature type="region of interest" description="Disordered" evidence="2">
    <location>
        <begin position="582"/>
        <end position="602"/>
    </location>
</feature>
<feature type="region of interest" description="Disordered" evidence="2">
    <location>
        <begin position="423"/>
        <end position="467"/>
    </location>
</feature>
<dbReference type="PANTHER" id="PTHR21563:SF3">
    <property type="entry name" value="ZINC FINGER C3H1 DOMAIN-CONTAINING PROTEIN"/>
    <property type="match status" value="1"/>
</dbReference>
<dbReference type="Gene3D" id="1.25.40.10">
    <property type="entry name" value="Tetratricopeptide repeat domain"/>
    <property type="match status" value="1"/>
</dbReference>
<feature type="region of interest" description="Disordered" evidence="2">
    <location>
        <begin position="1"/>
        <end position="212"/>
    </location>
</feature>
<dbReference type="InterPro" id="IPR019607">
    <property type="entry name" value="Putative_zinc-finger_domain"/>
</dbReference>
<feature type="compositionally biased region" description="Low complexity" evidence="2">
    <location>
        <begin position="127"/>
        <end position="136"/>
    </location>
</feature>
<evidence type="ECO:0000313" key="5">
    <source>
        <dbReference type="Proteomes" id="UP000008743"/>
    </source>
</evidence>
<feature type="compositionally biased region" description="Low complexity" evidence="2">
    <location>
        <begin position="582"/>
        <end position="601"/>
    </location>
</feature>
<feature type="compositionally biased region" description="Low complexity" evidence="2">
    <location>
        <begin position="1055"/>
        <end position="1068"/>
    </location>
</feature>
<feature type="region of interest" description="Disordered" evidence="2">
    <location>
        <begin position="1206"/>
        <end position="1225"/>
    </location>
</feature>
<dbReference type="GO" id="GO:0000178">
    <property type="term" value="C:exosome (RNase complex)"/>
    <property type="evidence" value="ECO:0007669"/>
    <property type="project" value="TreeGrafter"/>
</dbReference>
<dbReference type="PANTHER" id="PTHR21563">
    <property type="entry name" value="ZINC FINGER C3H1 DOMAIN-CONTAINING PROTEIN"/>
    <property type="match status" value="1"/>
</dbReference>
<proteinExistence type="predicted"/>
<feature type="compositionally biased region" description="Basic and acidic residues" evidence="2">
    <location>
        <begin position="1"/>
        <end position="22"/>
    </location>
</feature>
<evidence type="ECO:0000256" key="2">
    <source>
        <dbReference type="SAM" id="MobiDB-lite"/>
    </source>
</evidence>
<feature type="domain" description="Putative zinc-finger" evidence="3">
    <location>
        <begin position="1324"/>
        <end position="1344"/>
    </location>
</feature>
<dbReference type="InterPro" id="IPR039278">
    <property type="entry name" value="Red1"/>
</dbReference>
<feature type="compositionally biased region" description="Polar residues" evidence="2">
    <location>
        <begin position="713"/>
        <end position="725"/>
    </location>
</feature>
<dbReference type="Proteomes" id="UP000008743">
    <property type="component" value="Unassembled WGS sequence"/>
</dbReference>
<dbReference type="InterPro" id="IPR011990">
    <property type="entry name" value="TPR-like_helical_dom_sf"/>
</dbReference>
<dbReference type="InParanoid" id="A0A0D2WQI2"/>
<dbReference type="OMA" id="SICARTH"/>
<feature type="compositionally biased region" description="Low complexity" evidence="2">
    <location>
        <begin position="1476"/>
        <end position="1496"/>
    </location>
</feature>
<dbReference type="EMBL" id="KE346366">
    <property type="protein sequence ID" value="KJE93945.1"/>
    <property type="molecule type" value="Genomic_DNA"/>
</dbReference>
<dbReference type="eggNOG" id="KOG4839">
    <property type="taxonomic scope" value="Eukaryota"/>
</dbReference>
<keyword evidence="5" id="KW-1185">Reference proteome</keyword>
<dbReference type="STRING" id="595528.A0A0D2WQI2"/>
<feature type="coiled-coil region" evidence="1">
    <location>
        <begin position="292"/>
        <end position="319"/>
    </location>
</feature>